<organism evidence="1 2">
    <name type="scientific">Pseudolactococcus reticulitermitis</name>
    <dbReference type="NCBI Taxonomy" id="2025039"/>
    <lineage>
        <taxon>Bacteria</taxon>
        <taxon>Bacillati</taxon>
        <taxon>Bacillota</taxon>
        <taxon>Bacilli</taxon>
        <taxon>Lactobacillales</taxon>
        <taxon>Streptococcaceae</taxon>
        <taxon>Pseudolactococcus</taxon>
    </lineage>
</organism>
<reference evidence="2" key="1">
    <citation type="submission" date="2017-08" db="EMBL/GenBank/DDBJ databases">
        <title>Draft genome sequence of Lactococcus sp. strain Rs-Y01, isolated from the gut of the lower termite Reticulitermes speratus.</title>
        <authorList>
            <person name="Ohkuma M."/>
            <person name="Yuki M."/>
        </authorList>
    </citation>
    <scope>NUCLEOTIDE SEQUENCE [LARGE SCALE GENOMIC DNA]</scope>
    <source>
        <strain evidence="2">Rs-Y01</strain>
    </source>
</reference>
<evidence type="ECO:0000313" key="1">
    <source>
        <dbReference type="EMBL" id="GAX46787.1"/>
    </source>
</evidence>
<evidence type="ECO:0000313" key="2">
    <source>
        <dbReference type="Proteomes" id="UP000218689"/>
    </source>
</evidence>
<sequence>MESVEVARKMWPARDNNLYHNGKLVPSLVETEKGVKRGAGDFTIMPGDLATDINTGKTYRSSPAFQIHDGKKFHNSYWIEVEVEKMIDYEKIYTRADAECLTGGYDIKTFAPLKPNSTWDMRKLTKVCEQEGTTLEDFLNWCRSNKAKE</sequence>
<gene>
    <name evidence="1" type="ORF">RsY01_367</name>
</gene>
<accession>A0A224WX05</accession>
<comment type="caution">
    <text evidence="1">The sequence shown here is derived from an EMBL/GenBank/DDBJ whole genome shotgun (WGS) entry which is preliminary data.</text>
</comment>
<proteinExistence type="predicted"/>
<dbReference type="AlphaFoldDB" id="A0A224WX05"/>
<dbReference type="EMBL" id="BEDT01000001">
    <property type="protein sequence ID" value="GAX46787.1"/>
    <property type="molecule type" value="Genomic_DNA"/>
</dbReference>
<name>A0A224WX05_9LACT</name>
<protein>
    <submittedName>
        <fullName evidence="1">Uncharacterized protein</fullName>
    </submittedName>
</protein>
<dbReference type="RefSeq" id="WP_133063184.1">
    <property type="nucleotide sequence ID" value="NZ_BEDT01000001.1"/>
</dbReference>
<dbReference type="OrthoDB" id="2186933at2"/>
<keyword evidence="2" id="KW-1185">Reference proteome</keyword>
<dbReference type="Proteomes" id="UP000218689">
    <property type="component" value="Unassembled WGS sequence"/>
</dbReference>